<organism evidence="2">
    <name type="scientific">Oryza punctata</name>
    <name type="common">Red rice</name>
    <dbReference type="NCBI Taxonomy" id="4537"/>
    <lineage>
        <taxon>Eukaryota</taxon>
        <taxon>Viridiplantae</taxon>
        <taxon>Streptophyta</taxon>
        <taxon>Embryophyta</taxon>
        <taxon>Tracheophyta</taxon>
        <taxon>Spermatophyta</taxon>
        <taxon>Magnoliopsida</taxon>
        <taxon>Liliopsida</taxon>
        <taxon>Poales</taxon>
        <taxon>Poaceae</taxon>
        <taxon>BOP clade</taxon>
        <taxon>Oryzoideae</taxon>
        <taxon>Oryzeae</taxon>
        <taxon>Oryzinae</taxon>
        <taxon>Oryza</taxon>
    </lineage>
</organism>
<accession>A0A0E0LHC4</accession>
<feature type="compositionally biased region" description="Basic and acidic residues" evidence="1">
    <location>
        <begin position="36"/>
        <end position="60"/>
    </location>
</feature>
<evidence type="ECO:0000313" key="3">
    <source>
        <dbReference type="Proteomes" id="UP000026962"/>
    </source>
</evidence>
<sequence length="180" mass="19232">MDHVGNSGLAVLEGGVAGNPAPHPGRPAKDGSTSTKRGEAPLSKEIDRDGRLQSKEEEVRGTGGCGGGTRRVNFISNLPDAILGEIIARLPVAPPLVLHAAQPRLSSSPSEKGRPRRLHFRISWLDPVEDLQQRILAVRPPLLRHTHRRHPAPLRYRSGPCPLVAATTPAPIIPPATTTA</sequence>
<dbReference type="EnsemblPlants" id="OPUNC07G03590.1">
    <property type="protein sequence ID" value="OPUNC07G03590.1"/>
    <property type="gene ID" value="OPUNC07G03590"/>
</dbReference>
<dbReference type="AlphaFoldDB" id="A0A0E0LHC4"/>
<reference evidence="2" key="1">
    <citation type="submission" date="2015-04" db="UniProtKB">
        <authorList>
            <consortium name="EnsemblPlants"/>
        </authorList>
    </citation>
    <scope>IDENTIFICATION</scope>
</reference>
<name>A0A0E0LHC4_ORYPU</name>
<dbReference type="OMA" id="FRISWLD"/>
<reference evidence="2" key="2">
    <citation type="submission" date="2018-05" db="EMBL/GenBank/DDBJ databases">
        <title>OpunRS2 (Oryza punctata Reference Sequence Version 2).</title>
        <authorList>
            <person name="Zhang J."/>
            <person name="Kudrna D."/>
            <person name="Lee S."/>
            <person name="Talag J."/>
            <person name="Welchert J."/>
            <person name="Wing R.A."/>
        </authorList>
    </citation>
    <scope>NUCLEOTIDE SEQUENCE [LARGE SCALE GENOMIC DNA]</scope>
</reference>
<dbReference type="Proteomes" id="UP000026962">
    <property type="component" value="Chromosome 7"/>
</dbReference>
<dbReference type="HOGENOM" id="CLU_1498639_0_0_1"/>
<evidence type="ECO:0000313" key="2">
    <source>
        <dbReference type="EnsemblPlants" id="OPUNC07G03590.1"/>
    </source>
</evidence>
<protein>
    <recommendedName>
        <fullName evidence="4">F-box domain-containing protein</fullName>
    </recommendedName>
</protein>
<feature type="region of interest" description="Disordered" evidence="1">
    <location>
        <begin position="1"/>
        <end position="69"/>
    </location>
</feature>
<evidence type="ECO:0000256" key="1">
    <source>
        <dbReference type="SAM" id="MobiDB-lite"/>
    </source>
</evidence>
<dbReference type="Gramene" id="OPUNC07G03590.1">
    <property type="protein sequence ID" value="OPUNC07G03590.1"/>
    <property type="gene ID" value="OPUNC07G03590"/>
</dbReference>
<keyword evidence="3" id="KW-1185">Reference proteome</keyword>
<evidence type="ECO:0008006" key="4">
    <source>
        <dbReference type="Google" id="ProtNLM"/>
    </source>
</evidence>
<proteinExistence type="predicted"/>